<name>A0ABQ8FJW5_9FUNG</name>
<dbReference type="CDD" id="cd12281">
    <property type="entry name" value="RRM1_TatSF1_like"/>
    <property type="match status" value="1"/>
</dbReference>
<evidence type="ECO:0000256" key="1">
    <source>
        <dbReference type="ARBA" id="ARBA00007747"/>
    </source>
</evidence>
<evidence type="ECO:0000256" key="7">
    <source>
        <dbReference type="SAM" id="MobiDB-lite"/>
    </source>
</evidence>
<comment type="caution">
    <text evidence="9">The sequence shown here is derived from an EMBL/GenBank/DDBJ whole genome shotgun (WGS) entry which is preliminary data.</text>
</comment>
<feature type="region of interest" description="Disordered" evidence="7">
    <location>
        <begin position="26"/>
        <end position="67"/>
    </location>
</feature>
<dbReference type="Pfam" id="PF00076">
    <property type="entry name" value="RRM_1"/>
    <property type="match status" value="1"/>
</dbReference>
<evidence type="ECO:0000313" key="10">
    <source>
        <dbReference type="Proteomes" id="UP001648503"/>
    </source>
</evidence>
<gene>
    <name evidence="9" type="ORF">BASA50_002926</name>
</gene>
<evidence type="ECO:0000259" key="8">
    <source>
        <dbReference type="PROSITE" id="PS50102"/>
    </source>
</evidence>
<feature type="compositionally biased region" description="Basic and acidic residues" evidence="7">
    <location>
        <begin position="150"/>
        <end position="163"/>
    </location>
</feature>
<dbReference type="Gene3D" id="3.30.70.330">
    <property type="match status" value="2"/>
</dbReference>
<feature type="compositionally biased region" description="Low complexity" evidence="7">
    <location>
        <begin position="26"/>
        <end position="36"/>
    </location>
</feature>
<evidence type="ECO:0000313" key="9">
    <source>
        <dbReference type="EMBL" id="KAH6599584.1"/>
    </source>
</evidence>
<dbReference type="PROSITE" id="PS50102">
    <property type="entry name" value="RRM"/>
    <property type="match status" value="1"/>
</dbReference>
<comment type="similarity">
    <text evidence="1">Belongs to the HTATSF1 family.</text>
</comment>
<dbReference type="InterPro" id="IPR034392">
    <property type="entry name" value="TatSF1-like_RRM1"/>
</dbReference>
<dbReference type="PANTHER" id="PTHR15608">
    <property type="entry name" value="SPLICING FACTOR U2AF-ASSOCIATED PROTEIN 2"/>
    <property type="match status" value="1"/>
</dbReference>
<dbReference type="PANTHER" id="PTHR15608:SF0">
    <property type="entry name" value="HIV TAT-SPECIFIC FACTOR 1"/>
    <property type="match status" value="1"/>
</dbReference>
<keyword evidence="4 6" id="KW-0694">RNA-binding</keyword>
<evidence type="ECO:0000256" key="6">
    <source>
        <dbReference type="PROSITE-ProRule" id="PRU00176"/>
    </source>
</evidence>
<keyword evidence="3" id="KW-0677">Repeat</keyword>
<protein>
    <recommendedName>
        <fullName evidence="8">RRM domain-containing protein</fullName>
    </recommendedName>
</protein>
<sequence>MINSNDETGFVGATATTTTTATTATTTNATGTTTTTEDIVSYPSSTHAGSIEDLSTPGENAQAAPSAQWPHDVHVEYSLKHNAYIYTGDNGTSYSYDPALSAWIPVFDEELIKAQQSAYGVDEPEAPDFRSAIDTDDIGDMDIQGSAGKRKTEAKTARKAESNKRKKPNPNDAATKKRINTAVYVTGLPHDATVDELVVVFSKCGLILEDPVSATPKIKLYSDAAGVFKGDALVIFFKEESVQLAVDLLDDTLLREDDGVRIHVQKAVFQEKPANDIQTNAAGTDSSSKTSVENSTGDKKSTSNIRQKMENRLGWYESEQAKNGPKANKVVVLRHMFTLKELDDDPTLLLDLKQDVREECERLGQVTNVVLFDLEEEGIMTIRFKEIEAAALCVAKMDGRFFGGQVIKAVLATGKEKFKQSKGQTEEEEKKRMEAYEAWLESQH</sequence>
<dbReference type="InterPro" id="IPR034393">
    <property type="entry name" value="TatSF1-like"/>
</dbReference>
<dbReference type="SUPFAM" id="SSF54928">
    <property type="entry name" value="RNA-binding domain, RBD"/>
    <property type="match status" value="1"/>
</dbReference>
<dbReference type="CDD" id="cd12285">
    <property type="entry name" value="RRM3_RBM39_like"/>
    <property type="match status" value="1"/>
</dbReference>
<dbReference type="EMBL" id="JAFCIX010000063">
    <property type="protein sequence ID" value="KAH6599584.1"/>
    <property type="molecule type" value="Genomic_DNA"/>
</dbReference>
<accession>A0ABQ8FJW5</accession>
<evidence type="ECO:0000256" key="2">
    <source>
        <dbReference type="ARBA" id="ARBA00022664"/>
    </source>
</evidence>
<evidence type="ECO:0000256" key="5">
    <source>
        <dbReference type="ARBA" id="ARBA00023187"/>
    </source>
</evidence>
<feature type="compositionally biased region" description="Polar residues" evidence="7">
    <location>
        <begin position="276"/>
        <end position="295"/>
    </location>
</feature>
<dbReference type="Proteomes" id="UP001648503">
    <property type="component" value="Unassembled WGS sequence"/>
</dbReference>
<dbReference type="InterPro" id="IPR012677">
    <property type="entry name" value="Nucleotide-bd_a/b_plait_sf"/>
</dbReference>
<dbReference type="SMART" id="SM00360">
    <property type="entry name" value="RRM"/>
    <property type="match status" value="2"/>
</dbReference>
<proteinExistence type="inferred from homology"/>
<organism evidence="9 10">
    <name type="scientific">Batrachochytrium salamandrivorans</name>
    <dbReference type="NCBI Taxonomy" id="1357716"/>
    <lineage>
        <taxon>Eukaryota</taxon>
        <taxon>Fungi</taxon>
        <taxon>Fungi incertae sedis</taxon>
        <taxon>Chytridiomycota</taxon>
        <taxon>Chytridiomycota incertae sedis</taxon>
        <taxon>Chytridiomycetes</taxon>
        <taxon>Rhizophydiales</taxon>
        <taxon>Rhizophydiales incertae sedis</taxon>
        <taxon>Batrachochytrium</taxon>
    </lineage>
</organism>
<keyword evidence="5" id="KW-0508">mRNA splicing</keyword>
<reference evidence="9 10" key="1">
    <citation type="submission" date="2021-02" db="EMBL/GenBank/DDBJ databases">
        <title>Variation within the Batrachochytrium salamandrivorans European outbreak.</title>
        <authorList>
            <person name="Kelly M."/>
            <person name="Pasmans F."/>
            <person name="Shea T.P."/>
            <person name="Munoz J.F."/>
            <person name="Carranza S."/>
            <person name="Cuomo C.A."/>
            <person name="Martel A."/>
        </authorList>
    </citation>
    <scope>NUCLEOTIDE SEQUENCE [LARGE SCALE GENOMIC DNA]</scope>
    <source>
        <strain evidence="9 10">AMFP18/2</strain>
    </source>
</reference>
<feature type="domain" description="RRM" evidence="8">
    <location>
        <begin position="181"/>
        <end position="269"/>
    </location>
</feature>
<dbReference type="InterPro" id="IPR000504">
    <property type="entry name" value="RRM_dom"/>
</dbReference>
<dbReference type="InterPro" id="IPR035979">
    <property type="entry name" value="RBD_domain_sf"/>
</dbReference>
<evidence type="ECO:0000256" key="3">
    <source>
        <dbReference type="ARBA" id="ARBA00022737"/>
    </source>
</evidence>
<feature type="region of interest" description="Disordered" evidence="7">
    <location>
        <begin position="275"/>
        <end position="304"/>
    </location>
</feature>
<feature type="region of interest" description="Disordered" evidence="7">
    <location>
        <begin position="118"/>
        <end position="175"/>
    </location>
</feature>
<keyword evidence="2" id="KW-0507">mRNA processing</keyword>
<evidence type="ECO:0000256" key="4">
    <source>
        <dbReference type="ARBA" id="ARBA00022884"/>
    </source>
</evidence>
<keyword evidence="10" id="KW-1185">Reference proteome</keyword>